<organism evidence="2 3">
    <name type="scientific">Schizothecium vesticola</name>
    <dbReference type="NCBI Taxonomy" id="314040"/>
    <lineage>
        <taxon>Eukaryota</taxon>
        <taxon>Fungi</taxon>
        <taxon>Dikarya</taxon>
        <taxon>Ascomycota</taxon>
        <taxon>Pezizomycotina</taxon>
        <taxon>Sordariomycetes</taxon>
        <taxon>Sordariomycetidae</taxon>
        <taxon>Sordariales</taxon>
        <taxon>Schizotheciaceae</taxon>
        <taxon>Schizothecium</taxon>
    </lineage>
</organism>
<protein>
    <submittedName>
        <fullName evidence="2">Uncharacterized protein</fullName>
    </submittedName>
</protein>
<reference evidence="2" key="1">
    <citation type="submission" date="2023-06" db="EMBL/GenBank/DDBJ databases">
        <title>Genome-scale phylogeny and comparative genomics of the fungal order Sordariales.</title>
        <authorList>
            <consortium name="Lawrence Berkeley National Laboratory"/>
            <person name="Hensen N."/>
            <person name="Bonometti L."/>
            <person name="Westerberg I."/>
            <person name="Brannstrom I.O."/>
            <person name="Guillou S."/>
            <person name="Cros-Aarteil S."/>
            <person name="Calhoun S."/>
            <person name="Haridas S."/>
            <person name="Kuo A."/>
            <person name="Mondo S."/>
            <person name="Pangilinan J."/>
            <person name="Riley R."/>
            <person name="LaButti K."/>
            <person name="Andreopoulos B."/>
            <person name="Lipzen A."/>
            <person name="Chen C."/>
            <person name="Yanf M."/>
            <person name="Daum C."/>
            <person name="Ng V."/>
            <person name="Clum A."/>
            <person name="Steindorff A."/>
            <person name="Ohm R."/>
            <person name="Martin F."/>
            <person name="Silar P."/>
            <person name="Natvig D."/>
            <person name="Lalanne C."/>
            <person name="Gautier V."/>
            <person name="Ament-velasquez S.L."/>
            <person name="Kruys A."/>
            <person name="Hutchinson M.I."/>
            <person name="Powell A.J."/>
            <person name="Barry K."/>
            <person name="Miller A.N."/>
            <person name="Grigoriev I.V."/>
            <person name="Debuchy R."/>
            <person name="Gladieux P."/>
            <person name="Thoren M.H."/>
            <person name="Johannesson H."/>
        </authorList>
    </citation>
    <scope>NUCLEOTIDE SEQUENCE</scope>
    <source>
        <strain evidence="2">SMH3187-1</strain>
    </source>
</reference>
<evidence type="ECO:0000313" key="3">
    <source>
        <dbReference type="Proteomes" id="UP001172155"/>
    </source>
</evidence>
<dbReference type="Proteomes" id="UP001172155">
    <property type="component" value="Unassembled WGS sequence"/>
</dbReference>
<feature type="region of interest" description="Disordered" evidence="1">
    <location>
        <begin position="41"/>
        <end position="73"/>
    </location>
</feature>
<comment type="caution">
    <text evidence="2">The sequence shown here is derived from an EMBL/GenBank/DDBJ whole genome shotgun (WGS) entry which is preliminary data.</text>
</comment>
<proteinExistence type="predicted"/>
<feature type="compositionally biased region" description="Polar residues" evidence="1">
    <location>
        <begin position="57"/>
        <end position="66"/>
    </location>
</feature>
<keyword evidence="3" id="KW-1185">Reference proteome</keyword>
<name>A0AA40KBQ7_9PEZI</name>
<dbReference type="AlphaFoldDB" id="A0AA40KBQ7"/>
<evidence type="ECO:0000313" key="2">
    <source>
        <dbReference type="EMBL" id="KAK0753373.1"/>
    </source>
</evidence>
<sequence length="173" mass="18625">MGVHAVPRCEGKSKKKAARGDFYAYSYGLWGAWWASVSSPSAIRHPPSSRQAERLTESQSDQQLQQPGCGLEGRNLIEIGPREAPAQTSMTSASAGVEASEDDALMLRQTPAGRCLSETRLPHVKDAIGASATVASHDDHPRGHRQGRRHRIAAGAAWLQMFATGARSHIKSS</sequence>
<accession>A0AA40KBQ7</accession>
<evidence type="ECO:0000256" key="1">
    <source>
        <dbReference type="SAM" id="MobiDB-lite"/>
    </source>
</evidence>
<dbReference type="EMBL" id="JAUKUD010000001">
    <property type="protein sequence ID" value="KAK0753373.1"/>
    <property type="molecule type" value="Genomic_DNA"/>
</dbReference>
<gene>
    <name evidence="2" type="ORF">B0T18DRAFT_385443</name>
</gene>